<evidence type="ECO:0008006" key="3">
    <source>
        <dbReference type="Google" id="ProtNLM"/>
    </source>
</evidence>
<reference evidence="1 2" key="2">
    <citation type="submission" date="2018-06" db="EMBL/GenBank/DDBJ databases">
        <title>Sequencing of bacterial isolates from soil warming experiment in Harvard Forest, Massachusetts, USA.</title>
        <authorList>
            <person name="Deangelis K.PhD."/>
        </authorList>
    </citation>
    <scope>NUCLEOTIDE SEQUENCE [LARGE SCALE GENOMIC DNA]</scope>
    <source>
        <strain evidence="1 2">GAS496</strain>
    </source>
</reference>
<dbReference type="AlphaFoldDB" id="A0A318H8W7"/>
<evidence type="ECO:0000313" key="1">
    <source>
        <dbReference type="EMBL" id="PXX01572.1"/>
    </source>
</evidence>
<proteinExistence type="predicted"/>
<reference evidence="2" key="1">
    <citation type="submission" date="2018-05" db="EMBL/GenBank/DDBJ databases">
        <authorList>
            <person name="Deangelis K."/>
            <person name="Huntemann M."/>
            <person name="Clum A."/>
            <person name="Pillay M."/>
            <person name="Palaniappan K."/>
            <person name="Varghese N."/>
            <person name="Mikhailova N."/>
            <person name="Stamatis D."/>
            <person name="Reddy T."/>
            <person name="Daum C."/>
            <person name="Shapiro N."/>
            <person name="Ivanova N."/>
            <person name="Kyrpides N."/>
            <person name="Woyke T."/>
        </authorList>
    </citation>
    <scope>NUCLEOTIDE SEQUENCE [LARGE SCALE GENOMIC DNA]</scope>
    <source>
        <strain evidence="2">GAS496</strain>
    </source>
</reference>
<dbReference type="RefSeq" id="WP_110319467.1">
    <property type="nucleotide sequence ID" value="NZ_QJJU01000028.1"/>
</dbReference>
<gene>
    <name evidence="1" type="ORF">C8E89_12858</name>
</gene>
<evidence type="ECO:0000313" key="2">
    <source>
        <dbReference type="Proteomes" id="UP000247781"/>
    </source>
</evidence>
<sequence>MVYAYLQDVPIDEGLYRRIIDELGPEPLAGSLLHLCVRRPGGGLRYIDVWESSDACARAFEDRIHRAVDAAFGDARPSSEPEVQRLDIVHATGRLLDASWP</sequence>
<protein>
    <recommendedName>
        <fullName evidence="3">Antibiotic biosynthesis monooxygenase</fullName>
    </recommendedName>
</protein>
<organism evidence="1 2">
    <name type="scientific">Mycolicibacterium moriokaense</name>
    <dbReference type="NCBI Taxonomy" id="39691"/>
    <lineage>
        <taxon>Bacteria</taxon>
        <taxon>Bacillati</taxon>
        <taxon>Actinomycetota</taxon>
        <taxon>Actinomycetes</taxon>
        <taxon>Mycobacteriales</taxon>
        <taxon>Mycobacteriaceae</taxon>
        <taxon>Mycolicibacterium</taxon>
    </lineage>
</organism>
<name>A0A318H8W7_9MYCO</name>
<dbReference type="OrthoDB" id="1550900at2"/>
<dbReference type="EMBL" id="QJJU01000028">
    <property type="protein sequence ID" value="PXX01572.1"/>
    <property type="molecule type" value="Genomic_DNA"/>
</dbReference>
<comment type="caution">
    <text evidence="1">The sequence shown here is derived from an EMBL/GenBank/DDBJ whole genome shotgun (WGS) entry which is preliminary data.</text>
</comment>
<accession>A0A318H8W7</accession>
<dbReference type="Proteomes" id="UP000247781">
    <property type="component" value="Unassembled WGS sequence"/>
</dbReference>
<keyword evidence="2" id="KW-1185">Reference proteome</keyword>